<gene>
    <name evidence="1" type="ORF">GLUCOINTEAF2_0200725</name>
</gene>
<evidence type="ECO:0000313" key="1">
    <source>
        <dbReference type="EMBL" id="KPH86804.1"/>
    </source>
</evidence>
<comment type="caution">
    <text evidence="1">The sequence shown here is derived from an EMBL/GenBank/DDBJ whole genome shotgun (WGS) entry which is preliminary data.</text>
</comment>
<proteinExistence type="predicted"/>
<dbReference type="Proteomes" id="UP000031553">
    <property type="component" value="Unassembled WGS sequence"/>
</dbReference>
<protein>
    <submittedName>
        <fullName evidence="1">Uncharacterized protein</fullName>
    </submittedName>
</protein>
<dbReference type="AlphaFoldDB" id="A0A0N0MFI4"/>
<name>A0A0N0MFI4_9PROT</name>
<accession>A0A0N0MFI4</accession>
<organism evidence="1 2">
    <name type="scientific">Komagataeibacter intermedius AF2</name>
    <dbReference type="NCBI Taxonomy" id="1458464"/>
    <lineage>
        <taxon>Bacteria</taxon>
        <taxon>Pseudomonadati</taxon>
        <taxon>Pseudomonadota</taxon>
        <taxon>Alphaproteobacteria</taxon>
        <taxon>Acetobacterales</taxon>
        <taxon>Acetobacteraceae</taxon>
        <taxon>Komagataeibacter</taxon>
    </lineage>
</organism>
<dbReference type="EMBL" id="JUFX02000192">
    <property type="protein sequence ID" value="KPH86804.1"/>
    <property type="molecule type" value="Genomic_DNA"/>
</dbReference>
<sequence>MAEQRFTVRPVGGERAYADGTRNGQRVLADLKRTTDGFQKRVGDFLDPLAFAVGHHHHEFIPARAADNIIIPGDGADAACDFYQELVRIDMAQRVVDVAETVDVQHEDRQRPVARLGNDVLHHPVQRAAVQQAGQGIIAGKLGQVRLGGVLFQRQRAERQARSDQTLRPCAKLVGFAQVQRENARHPPVARQHRGGIARLQPQRAAHGLVIVPYQTTGIGRVGHKLFNIGRRRHGGFQRVADARRQGGGADHPPRLRVIQHQQGSDGIGDEGLDLAADQFPDILYQHVAGQRLQHVVLQDQDLAALAFLRDVFHHAHVIGQLPAILVDLHLRQGQFAADVFAIRTREFHFARRADNAVMATFPVAVDVAVMFMAQAHRHQAVHVAAHDIGARDAPQGFRSLVIEYDLVILADDDRGVDRLLQRGQQDFGGECCDLGHLRAVFLRCHSEWATIARRRSGSRMCMARRSREMSFSR</sequence>
<evidence type="ECO:0000313" key="2">
    <source>
        <dbReference type="Proteomes" id="UP000031553"/>
    </source>
</evidence>
<reference evidence="1 2" key="1">
    <citation type="submission" date="2015-07" db="EMBL/GenBank/DDBJ databases">
        <title>Draft Genome Sequence of Komagataeibacter intermedius Strain AF2, Isolated from Kombucha Tea.</title>
        <authorList>
            <person name="Santos R.A."/>
            <person name="Berretta A.A."/>
            <person name="Barud H.S."/>
            <person name="Ribeiro S.J."/>
            <person name="Gonzalez-Garcia L.N."/>
            <person name="Zucchi T.D."/>
            <person name="Goldman G.H."/>
            <person name="Riano-Pachon D.M."/>
        </authorList>
    </citation>
    <scope>NUCLEOTIDE SEQUENCE [LARGE SCALE GENOMIC DNA]</scope>
    <source>
        <strain evidence="1 2">AF2</strain>
    </source>
</reference>